<dbReference type="RefSeq" id="WP_067024912.1">
    <property type="nucleotide sequence ID" value="NZ_CP038256.1"/>
</dbReference>
<dbReference type="Pfam" id="PF02687">
    <property type="entry name" value="FtsX"/>
    <property type="match status" value="2"/>
</dbReference>
<feature type="domain" description="ABC3 transporter permease C-terminal" evidence="7">
    <location>
        <begin position="72"/>
        <end position="189"/>
    </location>
</feature>
<dbReference type="InterPro" id="IPR050250">
    <property type="entry name" value="Macrolide_Exporter_MacB"/>
</dbReference>
<reference evidence="8 9" key="1">
    <citation type="submission" date="2016-05" db="EMBL/GenBank/DDBJ databases">
        <authorList>
            <person name="Lavstsen T."/>
            <person name="Jespersen J.S."/>
        </authorList>
    </citation>
    <scope>NUCLEOTIDE SEQUENCE [LARGE SCALE GENOMIC DNA]</scope>
    <source>
        <strain evidence="8 9">YLB-01</strain>
    </source>
</reference>
<protein>
    <submittedName>
        <fullName evidence="8">Peptide ABC transporter permease</fullName>
    </submittedName>
</protein>
<feature type="domain" description="ABC3 transporter permease C-terminal" evidence="7">
    <location>
        <begin position="349"/>
        <end position="473"/>
    </location>
</feature>
<dbReference type="InterPro" id="IPR003838">
    <property type="entry name" value="ABC3_permease_C"/>
</dbReference>
<evidence type="ECO:0000256" key="4">
    <source>
        <dbReference type="ARBA" id="ARBA00022989"/>
    </source>
</evidence>
<comment type="caution">
    <text evidence="8">The sequence shown here is derived from an EMBL/GenBank/DDBJ whole genome shotgun (WGS) entry which is preliminary data.</text>
</comment>
<comment type="similarity">
    <text evidence="6">Belongs to the ABC-4 integral membrane protein family.</text>
</comment>
<keyword evidence="4" id="KW-1133">Transmembrane helix</keyword>
<dbReference type="GO" id="GO:0022857">
    <property type="term" value="F:transmembrane transporter activity"/>
    <property type="evidence" value="ECO:0007669"/>
    <property type="project" value="TreeGrafter"/>
</dbReference>
<dbReference type="STRING" id="904291.A7J15_04105"/>
<dbReference type="PANTHER" id="PTHR30572:SF4">
    <property type="entry name" value="ABC TRANSPORTER PERMEASE YTRF"/>
    <property type="match status" value="1"/>
</dbReference>
<keyword evidence="9" id="KW-1185">Reference proteome</keyword>
<accession>A0A1B9NDP3</accession>
<evidence type="ECO:0000313" key="9">
    <source>
        <dbReference type="Proteomes" id="UP000093355"/>
    </source>
</evidence>
<keyword evidence="3" id="KW-0812">Transmembrane</keyword>
<keyword evidence="5" id="KW-0472">Membrane</keyword>
<evidence type="ECO:0000256" key="5">
    <source>
        <dbReference type="ARBA" id="ARBA00023136"/>
    </source>
</evidence>
<evidence type="ECO:0000256" key="1">
    <source>
        <dbReference type="ARBA" id="ARBA00004651"/>
    </source>
</evidence>
<proteinExistence type="inferred from homology"/>
<dbReference type="EMBL" id="LXMD01000021">
    <property type="protein sequence ID" value="OCG74722.1"/>
    <property type="molecule type" value="Genomic_DNA"/>
</dbReference>
<dbReference type="OrthoDB" id="9780560at2"/>
<dbReference type="PANTHER" id="PTHR30572">
    <property type="entry name" value="MEMBRANE COMPONENT OF TRANSPORTER-RELATED"/>
    <property type="match status" value="1"/>
</dbReference>
<sequence>MTAVTVDAAPRGRSIAFLAERGMGASVLVAALSTAFGVVLLSTTGYLSALLRAVFGSDGETLALMIPVLSVIFVIIAMYVGAVVTANTFSTIVAGRTRRIALMRLIGASAHAQRAEVARQGLVVGVIGSLTGLVAGVVLSLAGVAVAGALLDVPPVEYAVLQPWLALPTIAVVLTTWAAAWAGYRRVLSVTPLQALGGSVERTSEQARGGRGRHVGAIALLVTGGALLGIGVMLGLLTPLAIVVSFVGGLISFTGLVIGATLVMPPALRLVGRAFGGSATARMAAENALRYPERSSRMAIGVVVGVTLVTMFAVAAESAKAVMIANSGGSMGADFAAMMDLFAGVMMGLVAVSAVIAAVGLVNLLTIGVVQRRTELGLLRALGLSNPQVRRMVLLEAAHITITAVAVGLVLGIGYGWAAAQSLLGSISTAAGAPAGALVPPAVPWLPMVVIVAATAILTLVASVGPTRLATRVAPVEALAAD</sequence>
<keyword evidence="2" id="KW-1003">Cell membrane</keyword>
<dbReference type="GO" id="GO:0005886">
    <property type="term" value="C:plasma membrane"/>
    <property type="evidence" value="ECO:0007669"/>
    <property type="project" value="UniProtKB-SubCell"/>
</dbReference>
<name>A0A1B9NDP3_9MICO</name>
<evidence type="ECO:0000256" key="3">
    <source>
        <dbReference type="ARBA" id="ARBA00022692"/>
    </source>
</evidence>
<dbReference type="Proteomes" id="UP000093355">
    <property type="component" value="Unassembled WGS sequence"/>
</dbReference>
<gene>
    <name evidence="8" type="ORF">A7J15_04105</name>
</gene>
<comment type="subcellular location">
    <subcellularLocation>
        <location evidence="1">Cell membrane</location>
        <topology evidence="1">Multi-pass membrane protein</topology>
    </subcellularLocation>
</comment>
<evidence type="ECO:0000313" key="8">
    <source>
        <dbReference type="EMBL" id="OCG74722.1"/>
    </source>
</evidence>
<evidence type="ECO:0000259" key="7">
    <source>
        <dbReference type="Pfam" id="PF02687"/>
    </source>
</evidence>
<organism evidence="8 9">
    <name type="scientific">Microbacterium sediminis</name>
    <dbReference type="NCBI Taxonomy" id="904291"/>
    <lineage>
        <taxon>Bacteria</taxon>
        <taxon>Bacillati</taxon>
        <taxon>Actinomycetota</taxon>
        <taxon>Actinomycetes</taxon>
        <taxon>Micrococcales</taxon>
        <taxon>Microbacteriaceae</taxon>
        <taxon>Microbacterium</taxon>
    </lineage>
</organism>
<evidence type="ECO:0000256" key="6">
    <source>
        <dbReference type="ARBA" id="ARBA00038076"/>
    </source>
</evidence>
<dbReference type="AlphaFoldDB" id="A0A1B9NDP3"/>
<evidence type="ECO:0000256" key="2">
    <source>
        <dbReference type="ARBA" id="ARBA00022475"/>
    </source>
</evidence>